<name>E0UN05_GLOV7</name>
<keyword evidence="1" id="KW-0614">Plasmid</keyword>
<dbReference type="Proteomes" id="UP000008206">
    <property type="component" value="Plasmid Cy782202"/>
</dbReference>
<dbReference type="AlphaFoldDB" id="E0UN05"/>
<dbReference type="EMBL" id="CP002200">
    <property type="protein sequence ID" value="ADN18335.1"/>
    <property type="molecule type" value="Genomic_DNA"/>
</dbReference>
<evidence type="ECO:0000313" key="1">
    <source>
        <dbReference type="EMBL" id="ADN18335.1"/>
    </source>
</evidence>
<reference evidence="2" key="1">
    <citation type="journal article" date="2011" name="MBio">
        <title>Novel metabolic attributes of the genus Cyanothece, comprising a group of unicellular nitrogen-fixing Cyanobacteria.</title>
        <authorList>
            <person name="Bandyopadhyay A."/>
            <person name="Elvitigala T."/>
            <person name="Welsh E."/>
            <person name="Stockel J."/>
            <person name="Liberton M."/>
            <person name="Min H."/>
            <person name="Sherman L.A."/>
            <person name="Pakrasi H.B."/>
        </authorList>
    </citation>
    <scope>NUCLEOTIDE SEQUENCE [LARGE SCALE GENOMIC DNA]</scope>
    <source>
        <strain evidence="2">PCC 7822</strain>
        <plasmid evidence="2">Cy782202</plasmid>
    </source>
</reference>
<dbReference type="KEGG" id="cyj:Cyan7822_6576"/>
<geneLocation type="plasmid" evidence="1 2">
    <name>Cy782202</name>
</geneLocation>
<proteinExistence type="predicted"/>
<gene>
    <name evidence="1" type="ordered locus">Cyan7822_6576</name>
</gene>
<keyword evidence="2" id="KW-1185">Reference proteome</keyword>
<accession>E0UN05</accession>
<evidence type="ECO:0000313" key="2">
    <source>
        <dbReference type="Proteomes" id="UP000008206"/>
    </source>
</evidence>
<dbReference type="HOGENOM" id="CLU_3232508_0_0_3"/>
<organism evidence="1 2">
    <name type="scientific">Gloeothece verrucosa (strain PCC 7822)</name>
    <name type="common">Cyanothece sp. (strain PCC 7822)</name>
    <dbReference type="NCBI Taxonomy" id="497965"/>
    <lineage>
        <taxon>Bacteria</taxon>
        <taxon>Bacillati</taxon>
        <taxon>Cyanobacteriota</taxon>
        <taxon>Cyanophyceae</taxon>
        <taxon>Oscillatoriophycideae</taxon>
        <taxon>Chroococcales</taxon>
        <taxon>Aphanothecaceae</taxon>
        <taxon>Gloeothece</taxon>
        <taxon>Gloeothece verrucosa</taxon>
    </lineage>
</organism>
<protein>
    <submittedName>
        <fullName evidence="1">Uncharacterized protein</fullName>
    </submittedName>
</protein>
<sequence>MKMNEKYNDCIEEVSYLLFNAIIQRETNLKKKSMNLIEIYFHY</sequence>